<feature type="signal peptide" evidence="1">
    <location>
        <begin position="1"/>
        <end position="18"/>
    </location>
</feature>
<comment type="caution">
    <text evidence="2">The sequence shown here is derived from an EMBL/GenBank/DDBJ whole genome shotgun (WGS) entry which is preliminary data.</text>
</comment>
<feature type="chain" id="PRO_5034008799" evidence="1">
    <location>
        <begin position="19"/>
        <end position="168"/>
    </location>
</feature>
<evidence type="ECO:0000313" key="2">
    <source>
        <dbReference type="EMBL" id="KAF5578878.1"/>
    </source>
</evidence>
<evidence type="ECO:0000256" key="1">
    <source>
        <dbReference type="SAM" id="SignalP"/>
    </source>
</evidence>
<dbReference type="AlphaFoldDB" id="A0A8H5KSX2"/>
<organism evidence="2 3">
    <name type="scientific">Fusarium pseudocircinatum</name>
    <dbReference type="NCBI Taxonomy" id="56676"/>
    <lineage>
        <taxon>Eukaryota</taxon>
        <taxon>Fungi</taxon>
        <taxon>Dikarya</taxon>
        <taxon>Ascomycota</taxon>
        <taxon>Pezizomycotina</taxon>
        <taxon>Sordariomycetes</taxon>
        <taxon>Hypocreomycetidae</taxon>
        <taxon>Hypocreales</taxon>
        <taxon>Nectriaceae</taxon>
        <taxon>Fusarium</taxon>
        <taxon>Fusarium fujikuroi species complex</taxon>
    </lineage>
</organism>
<keyword evidence="1" id="KW-0732">Signal</keyword>
<reference evidence="2 3" key="1">
    <citation type="submission" date="2020-05" db="EMBL/GenBank/DDBJ databases">
        <title>Identification and distribution of gene clusters putatively required for synthesis of sphingolipid metabolism inhibitors in phylogenetically diverse species of the filamentous fungus Fusarium.</title>
        <authorList>
            <person name="Kim H.-S."/>
            <person name="Busman M."/>
            <person name="Brown D.W."/>
            <person name="Divon H."/>
            <person name="Uhlig S."/>
            <person name="Proctor R.H."/>
        </authorList>
    </citation>
    <scope>NUCLEOTIDE SEQUENCE [LARGE SCALE GENOMIC DNA]</scope>
    <source>
        <strain evidence="2 3">NRRL 36939</strain>
    </source>
</reference>
<dbReference type="EMBL" id="JAAOAS010000346">
    <property type="protein sequence ID" value="KAF5578878.1"/>
    <property type="molecule type" value="Genomic_DNA"/>
</dbReference>
<accession>A0A8H5KSX2</accession>
<gene>
    <name evidence="2" type="ORF">FPCIR_11384</name>
</gene>
<keyword evidence="3" id="KW-1185">Reference proteome</keyword>
<proteinExistence type="predicted"/>
<protein>
    <submittedName>
        <fullName evidence="2">Uncharacterized protein</fullName>
    </submittedName>
</protein>
<sequence length="168" mass="18530">MHYSILLATLQVAGFVQAIPALPGRDIILTMPDNRDTPPAIDTLNMAKRQPTEPLVITKIQSDEHELNASNLQKRTLNIKVRFDTGTAYRATYNGLAVVIHIFYDLAVNNAVFNWTLDGTNAAPGQLTFGFKDLNTNAKVSAKAYAHDTRYTLGGGFKGNDIINIFQH</sequence>
<dbReference type="OrthoDB" id="4821076at2759"/>
<dbReference type="Proteomes" id="UP000546213">
    <property type="component" value="Unassembled WGS sequence"/>
</dbReference>
<name>A0A8H5KSX2_9HYPO</name>
<evidence type="ECO:0000313" key="3">
    <source>
        <dbReference type="Proteomes" id="UP000546213"/>
    </source>
</evidence>